<dbReference type="NCBIfam" id="TIGR01494">
    <property type="entry name" value="ATPase_P-type"/>
    <property type="match status" value="2"/>
</dbReference>
<feature type="domain" description="Cation-transporting P-type ATPase N-terminal" evidence="11">
    <location>
        <begin position="4"/>
        <end position="77"/>
    </location>
</feature>
<dbReference type="SFLD" id="SFLDS00003">
    <property type="entry name" value="Haloacid_Dehalogenase"/>
    <property type="match status" value="1"/>
</dbReference>
<dbReference type="InterPro" id="IPR050510">
    <property type="entry name" value="Cation_transp_ATPase_P-type"/>
</dbReference>
<evidence type="ECO:0000256" key="8">
    <source>
        <dbReference type="ARBA" id="ARBA00022989"/>
    </source>
</evidence>
<dbReference type="Pfam" id="PF00122">
    <property type="entry name" value="E1-E2_ATPase"/>
    <property type="match status" value="1"/>
</dbReference>
<dbReference type="InterPro" id="IPR008250">
    <property type="entry name" value="ATPase_P-typ_transduc_dom_A_sf"/>
</dbReference>
<dbReference type="InterPro" id="IPR023299">
    <property type="entry name" value="ATPase_P-typ_cyto_dom_N"/>
</dbReference>
<evidence type="ECO:0000259" key="11">
    <source>
        <dbReference type="SMART" id="SM00831"/>
    </source>
</evidence>
<dbReference type="AlphaFoldDB" id="A0A2M8KF36"/>
<keyword evidence="4 10" id="KW-0812">Transmembrane</keyword>
<sequence>MDKLWHKIDIAVVLDNLQSDETGLNTQEANRRLRVYGKNKLQEAKAENSVIIFLRQFQSPLIYILFGAALILLALGESVDGIIIAAVLLFNAIIGSIQEGRAQNTLVALKKLTNTSATVLRDGTEINISANEIVPGDILIIQAGDKIPADARLIEAKNLQVDESSLSGESMPANKAHATDDANDNSLFPKNIIFNGTLAVSGNGKAVIFATGTETQVGKIAKDIATIDTEIPLKASIRKLSQMIIYVVLFISLIIIAIGINLDLPIIEMFAVAVSLAVSIIPEGLPIVLTLVLTTGVWRMSKRNALVKKLQAVEALGQIKVIAVDKTGTLSRNEMMIQKVYINGKIFDVSGNGYEPIGQVKLNDNIIEPLNYPELLLAGKIAALGANARLVFSEQENKWTIGGNPTEAAILVLAQKIGFHKRQLEEETPVLDEIPFDFITSQHVLLHKSKNENLLTTIGVPEYIIENSAYYNFEDKHTHLSEKVKQKFREDLSRLTNQGFRVVAFAHKNISDNSIDATQVINLTFGGFFVMADALRPEAKESIKMAHTAGIEVIMITGDHRNTAIAVARELGIIDDDDLSMTGEDLDLLSETELINILGSIKVFARVNPDHKLRIINAYKKKGVTIAMTGDGVNDAPSLVAADLGVAMGKIGTEVAKEASDIILLDDNFQTIISAVEEGRSIYKTIQKVILYLFSTSLGETLTITGALFLRLPLPILAAQIIWLNFVTDGFLDVALAMEPKEKCLMSSHFRKPSRYLIDPLMLKRIITMSIPMAIGTLVLFSWYFNQDIAKAWTISLTTLATFQWFNAWNCIHETKSIFEHSIFSNLYLIGATIVVVLLQLLAIYTPFMQNILRTVPLNLTDWLYILPVSATIILLEELRKLLTNKHT</sequence>
<dbReference type="Proteomes" id="UP000231450">
    <property type="component" value="Unassembled WGS sequence"/>
</dbReference>
<comment type="similarity">
    <text evidence="2">Belongs to the cation transport ATPase (P-type) (TC 3.A.3) family. Type IIA subfamily.</text>
</comment>
<dbReference type="SFLD" id="SFLDF00027">
    <property type="entry name" value="p-type_atpase"/>
    <property type="match status" value="1"/>
</dbReference>
<protein>
    <submittedName>
        <fullName evidence="12">ATPase</fullName>
    </submittedName>
</protein>
<dbReference type="InterPro" id="IPR059000">
    <property type="entry name" value="ATPase_P-type_domA"/>
</dbReference>
<dbReference type="Gene3D" id="3.40.1110.10">
    <property type="entry name" value="Calcium-transporting ATPase, cytoplasmic domain N"/>
    <property type="match status" value="1"/>
</dbReference>
<dbReference type="SUPFAM" id="SSF81660">
    <property type="entry name" value="Metal cation-transporting ATPase, ATP-binding domain N"/>
    <property type="match status" value="1"/>
</dbReference>
<evidence type="ECO:0000256" key="5">
    <source>
        <dbReference type="ARBA" id="ARBA00022741"/>
    </source>
</evidence>
<evidence type="ECO:0000256" key="1">
    <source>
        <dbReference type="ARBA" id="ARBA00004651"/>
    </source>
</evidence>
<gene>
    <name evidence="12" type="ORF">COU81_00290</name>
</gene>
<evidence type="ECO:0000256" key="2">
    <source>
        <dbReference type="ARBA" id="ARBA00005675"/>
    </source>
</evidence>
<feature type="transmembrane region" description="Helical" evidence="10">
    <location>
        <begin position="863"/>
        <end position="879"/>
    </location>
</feature>
<feature type="transmembrane region" description="Helical" evidence="10">
    <location>
        <begin position="824"/>
        <end position="843"/>
    </location>
</feature>
<dbReference type="Pfam" id="PF00689">
    <property type="entry name" value="Cation_ATPase_C"/>
    <property type="match status" value="1"/>
</dbReference>
<keyword evidence="6" id="KW-0067">ATP-binding</keyword>
<accession>A0A2M8KF36</accession>
<name>A0A2M8KF36_9BACT</name>
<dbReference type="InterPro" id="IPR004014">
    <property type="entry name" value="ATPase_P-typ_cation-transptr_N"/>
</dbReference>
<keyword evidence="7" id="KW-1278">Translocase</keyword>
<dbReference type="Pfam" id="PF00690">
    <property type="entry name" value="Cation_ATPase_N"/>
    <property type="match status" value="1"/>
</dbReference>
<feature type="transmembrane region" description="Helical" evidence="10">
    <location>
        <begin position="266"/>
        <end position="293"/>
    </location>
</feature>
<feature type="transmembrane region" description="Helical" evidence="10">
    <location>
        <begin position="689"/>
        <end position="710"/>
    </location>
</feature>
<keyword evidence="9 10" id="KW-0472">Membrane</keyword>
<dbReference type="PRINTS" id="PR00120">
    <property type="entry name" value="HATPASE"/>
</dbReference>
<dbReference type="SUPFAM" id="SSF56784">
    <property type="entry name" value="HAD-like"/>
    <property type="match status" value="1"/>
</dbReference>
<evidence type="ECO:0000256" key="9">
    <source>
        <dbReference type="ARBA" id="ARBA00023136"/>
    </source>
</evidence>
<dbReference type="Gene3D" id="3.40.50.1000">
    <property type="entry name" value="HAD superfamily/HAD-like"/>
    <property type="match status" value="1"/>
</dbReference>
<feature type="transmembrane region" description="Helical" evidence="10">
    <location>
        <begin position="243"/>
        <end position="260"/>
    </location>
</feature>
<dbReference type="InterPro" id="IPR044492">
    <property type="entry name" value="P_typ_ATPase_HD_dom"/>
</dbReference>
<dbReference type="SUPFAM" id="SSF81665">
    <property type="entry name" value="Calcium ATPase, transmembrane domain M"/>
    <property type="match status" value="1"/>
</dbReference>
<keyword evidence="8 10" id="KW-1133">Transmembrane helix</keyword>
<dbReference type="GO" id="GO:0005524">
    <property type="term" value="F:ATP binding"/>
    <property type="evidence" value="ECO:0007669"/>
    <property type="project" value="UniProtKB-KW"/>
</dbReference>
<dbReference type="PANTHER" id="PTHR43294:SF21">
    <property type="entry name" value="CATION TRANSPORTING ATPASE"/>
    <property type="match status" value="1"/>
</dbReference>
<dbReference type="Gene3D" id="1.20.1110.10">
    <property type="entry name" value="Calcium-transporting ATPase, transmembrane domain"/>
    <property type="match status" value="1"/>
</dbReference>
<organism evidence="12 13">
    <name type="scientific">Candidatus Portnoybacteria bacterium CG10_big_fil_rev_8_21_14_0_10_36_7</name>
    <dbReference type="NCBI Taxonomy" id="1974812"/>
    <lineage>
        <taxon>Bacteria</taxon>
        <taxon>Candidatus Portnoyibacteriota</taxon>
    </lineage>
</organism>
<dbReference type="InterPro" id="IPR006068">
    <property type="entry name" value="ATPase_P-typ_cation-transptr_C"/>
</dbReference>
<dbReference type="InterPro" id="IPR036412">
    <property type="entry name" value="HAD-like_sf"/>
</dbReference>
<evidence type="ECO:0000256" key="10">
    <source>
        <dbReference type="SAM" id="Phobius"/>
    </source>
</evidence>
<keyword evidence="3" id="KW-1003">Cell membrane</keyword>
<feature type="transmembrane region" description="Helical" evidence="10">
    <location>
        <begin position="61"/>
        <end position="94"/>
    </location>
</feature>
<dbReference type="EMBL" id="PFDW01000006">
    <property type="protein sequence ID" value="PJE58532.1"/>
    <property type="molecule type" value="Genomic_DNA"/>
</dbReference>
<comment type="subcellular location">
    <subcellularLocation>
        <location evidence="1">Cell membrane</location>
        <topology evidence="1">Multi-pass membrane protein</topology>
    </subcellularLocation>
</comment>
<evidence type="ECO:0000256" key="6">
    <source>
        <dbReference type="ARBA" id="ARBA00022840"/>
    </source>
</evidence>
<dbReference type="GO" id="GO:0005886">
    <property type="term" value="C:plasma membrane"/>
    <property type="evidence" value="ECO:0007669"/>
    <property type="project" value="UniProtKB-SubCell"/>
</dbReference>
<keyword evidence="5" id="KW-0547">Nucleotide-binding</keyword>
<evidence type="ECO:0000256" key="4">
    <source>
        <dbReference type="ARBA" id="ARBA00022692"/>
    </source>
</evidence>
<dbReference type="Gene3D" id="2.70.150.10">
    <property type="entry name" value="Calcium-transporting ATPase, cytoplasmic transduction domain A"/>
    <property type="match status" value="1"/>
</dbReference>
<feature type="transmembrane region" description="Helical" evidence="10">
    <location>
        <begin position="766"/>
        <end position="786"/>
    </location>
</feature>
<evidence type="ECO:0000256" key="3">
    <source>
        <dbReference type="ARBA" id="ARBA00022475"/>
    </source>
</evidence>
<dbReference type="SUPFAM" id="SSF81653">
    <property type="entry name" value="Calcium ATPase, transduction domain A"/>
    <property type="match status" value="1"/>
</dbReference>
<dbReference type="InterPro" id="IPR001757">
    <property type="entry name" value="P_typ_ATPase"/>
</dbReference>
<evidence type="ECO:0000256" key="7">
    <source>
        <dbReference type="ARBA" id="ARBA00022967"/>
    </source>
</evidence>
<dbReference type="PRINTS" id="PR00119">
    <property type="entry name" value="CATATPASE"/>
</dbReference>
<dbReference type="InterPro" id="IPR023298">
    <property type="entry name" value="ATPase_P-typ_TM_dom_sf"/>
</dbReference>
<dbReference type="InterPro" id="IPR023214">
    <property type="entry name" value="HAD_sf"/>
</dbReference>
<evidence type="ECO:0000313" key="12">
    <source>
        <dbReference type="EMBL" id="PJE58532.1"/>
    </source>
</evidence>
<dbReference type="SMART" id="SM00831">
    <property type="entry name" value="Cation_ATPase_N"/>
    <property type="match status" value="1"/>
</dbReference>
<evidence type="ECO:0000313" key="13">
    <source>
        <dbReference type="Proteomes" id="UP000231450"/>
    </source>
</evidence>
<reference evidence="13" key="1">
    <citation type="submission" date="2017-09" db="EMBL/GenBank/DDBJ databases">
        <title>Depth-based differentiation of microbial function through sediment-hosted aquifers and enrichment of novel symbionts in the deep terrestrial subsurface.</title>
        <authorList>
            <person name="Probst A.J."/>
            <person name="Ladd B."/>
            <person name="Jarett J.K."/>
            <person name="Geller-Mcgrath D.E."/>
            <person name="Sieber C.M.K."/>
            <person name="Emerson J.B."/>
            <person name="Anantharaman K."/>
            <person name="Thomas B.C."/>
            <person name="Malmstrom R."/>
            <person name="Stieglmeier M."/>
            <person name="Klingl A."/>
            <person name="Woyke T."/>
            <person name="Ryan C.M."/>
            <person name="Banfield J.F."/>
        </authorList>
    </citation>
    <scope>NUCLEOTIDE SEQUENCE [LARGE SCALE GENOMIC DNA]</scope>
</reference>
<comment type="caution">
    <text evidence="12">The sequence shown here is derived from an EMBL/GenBank/DDBJ whole genome shotgun (WGS) entry which is preliminary data.</text>
</comment>
<dbReference type="Pfam" id="PF13246">
    <property type="entry name" value="Cation_ATPase"/>
    <property type="match status" value="1"/>
</dbReference>
<dbReference type="PANTHER" id="PTHR43294">
    <property type="entry name" value="SODIUM/POTASSIUM-TRANSPORTING ATPASE SUBUNIT ALPHA"/>
    <property type="match status" value="1"/>
</dbReference>
<dbReference type="SFLD" id="SFLDG00002">
    <property type="entry name" value="C1.7:_P-type_atpase_like"/>
    <property type="match status" value="1"/>
</dbReference>
<dbReference type="GO" id="GO:0016887">
    <property type="term" value="F:ATP hydrolysis activity"/>
    <property type="evidence" value="ECO:0007669"/>
    <property type="project" value="InterPro"/>
</dbReference>
<proteinExistence type="inferred from homology"/>